<sequence>MWPASSNSAGVHLSHLEEINKCVDAEVADTVLLSR</sequence>
<dbReference type="EMBL" id="BDIP01011453">
    <property type="protein sequence ID" value="GCA65532.1"/>
    <property type="molecule type" value="Genomic_DNA"/>
</dbReference>
<accession>A0A391PG26</accession>
<name>A0A391PG26_9EUKA</name>
<dbReference type="Proteomes" id="UP000265618">
    <property type="component" value="Unassembled WGS sequence"/>
</dbReference>
<evidence type="ECO:0000313" key="1">
    <source>
        <dbReference type="EMBL" id="GCA65532.1"/>
    </source>
</evidence>
<protein>
    <submittedName>
        <fullName evidence="1">Uncharacterized protein</fullName>
    </submittedName>
</protein>
<reference evidence="1 2" key="1">
    <citation type="journal article" date="2018" name="PLoS ONE">
        <title>The draft genome of Kipferlia bialata reveals reductive genome evolution in fornicate parasites.</title>
        <authorList>
            <person name="Tanifuji G."/>
            <person name="Takabayashi S."/>
            <person name="Kume K."/>
            <person name="Takagi M."/>
            <person name="Nakayama T."/>
            <person name="Kamikawa R."/>
            <person name="Inagaki Y."/>
            <person name="Hashimoto T."/>
        </authorList>
    </citation>
    <scope>NUCLEOTIDE SEQUENCE [LARGE SCALE GENOMIC DNA]</scope>
    <source>
        <strain evidence="1">NY0173</strain>
    </source>
</reference>
<evidence type="ECO:0000313" key="2">
    <source>
        <dbReference type="Proteomes" id="UP000265618"/>
    </source>
</evidence>
<dbReference type="AlphaFoldDB" id="A0A391PG26"/>
<proteinExistence type="predicted"/>
<keyword evidence="2" id="KW-1185">Reference proteome</keyword>
<feature type="non-terminal residue" evidence="1">
    <location>
        <position position="35"/>
    </location>
</feature>
<gene>
    <name evidence="1" type="ORF">KIPB_017321</name>
</gene>
<organism evidence="1 2">
    <name type="scientific">Kipferlia bialata</name>
    <dbReference type="NCBI Taxonomy" id="797122"/>
    <lineage>
        <taxon>Eukaryota</taxon>
        <taxon>Metamonada</taxon>
        <taxon>Carpediemonas-like organisms</taxon>
        <taxon>Kipferlia</taxon>
    </lineage>
</organism>
<comment type="caution">
    <text evidence="1">The sequence shown here is derived from an EMBL/GenBank/DDBJ whole genome shotgun (WGS) entry which is preliminary data.</text>
</comment>